<dbReference type="Pfam" id="PF01541">
    <property type="entry name" value="GIY-YIG"/>
    <property type="match status" value="1"/>
</dbReference>
<evidence type="ECO:0000256" key="2">
    <source>
        <dbReference type="SAM" id="Phobius"/>
    </source>
</evidence>
<name>A0A7X4H4S9_9BURK</name>
<protein>
    <submittedName>
        <fullName evidence="4">GIY-YIG nuclease family protein</fullName>
    </submittedName>
</protein>
<keyword evidence="2" id="KW-1133">Transmembrane helix</keyword>
<dbReference type="SUPFAM" id="SSF82771">
    <property type="entry name" value="GIY-YIG endonuclease"/>
    <property type="match status" value="1"/>
</dbReference>
<comment type="caution">
    <text evidence="4">The sequence shown here is derived from an EMBL/GenBank/DDBJ whole genome shotgun (WGS) entry which is preliminary data.</text>
</comment>
<dbReference type="EMBL" id="WWCR01000036">
    <property type="protein sequence ID" value="MYM75348.1"/>
    <property type="molecule type" value="Genomic_DNA"/>
</dbReference>
<feature type="transmembrane region" description="Helical" evidence="2">
    <location>
        <begin position="6"/>
        <end position="27"/>
    </location>
</feature>
<dbReference type="PROSITE" id="PS50164">
    <property type="entry name" value="GIY_YIG"/>
    <property type="match status" value="1"/>
</dbReference>
<feature type="domain" description="GIY-YIG" evidence="3">
    <location>
        <begin position="3"/>
        <end position="79"/>
    </location>
</feature>
<keyword evidence="2" id="KW-0812">Transmembrane</keyword>
<dbReference type="PANTHER" id="PTHR34477:SF5">
    <property type="entry name" value="BSL5627 PROTEIN"/>
    <property type="match status" value="1"/>
</dbReference>
<evidence type="ECO:0000313" key="5">
    <source>
        <dbReference type="Proteomes" id="UP000469734"/>
    </source>
</evidence>
<evidence type="ECO:0000256" key="1">
    <source>
        <dbReference type="ARBA" id="ARBA00007435"/>
    </source>
</evidence>
<proteinExistence type="inferred from homology"/>
<gene>
    <name evidence="4" type="ORF">GTP56_24560</name>
</gene>
<dbReference type="InterPro" id="IPR035901">
    <property type="entry name" value="GIY-YIG_endonuc_sf"/>
</dbReference>
<evidence type="ECO:0000259" key="3">
    <source>
        <dbReference type="PROSITE" id="PS50164"/>
    </source>
</evidence>
<dbReference type="RefSeq" id="WP_161052051.1">
    <property type="nucleotide sequence ID" value="NZ_WWCR01000036.1"/>
</dbReference>
<comment type="similarity">
    <text evidence="1">Belongs to the UPF0213 family.</text>
</comment>
<dbReference type="InterPro" id="IPR000305">
    <property type="entry name" value="GIY-YIG_endonuc"/>
</dbReference>
<dbReference type="InterPro" id="IPR050190">
    <property type="entry name" value="UPF0213_domain"/>
</dbReference>
<evidence type="ECO:0000313" key="4">
    <source>
        <dbReference type="EMBL" id="MYM75348.1"/>
    </source>
</evidence>
<sequence length="97" mass="11785">MDKISYVYMMASGMYGTLYLGVTSNLVRRVWQHREGVVDGFTKQYHVKQLVWFEQHTDIYAAITREKQIKKWRRDWKIELIQKTNPLWRDLFLDICV</sequence>
<dbReference type="CDD" id="cd10448">
    <property type="entry name" value="GIY-YIG_unchar_3"/>
    <property type="match status" value="1"/>
</dbReference>
<dbReference type="PANTHER" id="PTHR34477">
    <property type="entry name" value="UPF0213 PROTEIN YHBQ"/>
    <property type="match status" value="1"/>
</dbReference>
<organism evidence="4 5">
    <name type="scientific">Duganella margarita</name>
    <dbReference type="NCBI Taxonomy" id="2692170"/>
    <lineage>
        <taxon>Bacteria</taxon>
        <taxon>Pseudomonadati</taxon>
        <taxon>Pseudomonadota</taxon>
        <taxon>Betaproteobacteria</taxon>
        <taxon>Burkholderiales</taxon>
        <taxon>Oxalobacteraceae</taxon>
        <taxon>Telluria group</taxon>
        <taxon>Duganella</taxon>
    </lineage>
</organism>
<keyword evidence="2" id="KW-0472">Membrane</keyword>
<dbReference type="AlphaFoldDB" id="A0A7X4H4S9"/>
<accession>A0A7X4H4S9</accession>
<reference evidence="4 5" key="1">
    <citation type="submission" date="2019-12" db="EMBL/GenBank/DDBJ databases">
        <title>Novel species isolated from a subtropical stream in China.</title>
        <authorList>
            <person name="Lu H."/>
        </authorList>
    </citation>
    <scope>NUCLEOTIDE SEQUENCE [LARGE SCALE GENOMIC DNA]</scope>
    <source>
        <strain evidence="4 5">FT134W</strain>
    </source>
</reference>
<dbReference type="Proteomes" id="UP000469734">
    <property type="component" value="Unassembled WGS sequence"/>
</dbReference>
<dbReference type="Gene3D" id="3.40.1440.10">
    <property type="entry name" value="GIY-YIG endonuclease"/>
    <property type="match status" value="1"/>
</dbReference>